<dbReference type="InterPro" id="IPR001806">
    <property type="entry name" value="Small_GTPase"/>
</dbReference>
<dbReference type="AlphaFoldDB" id="A0AAW2Z0W7"/>
<dbReference type="GO" id="GO:0005525">
    <property type="term" value="F:GTP binding"/>
    <property type="evidence" value="ECO:0007669"/>
    <property type="project" value="InterPro"/>
</dbReference>
<dbReference type="PROSITE" id="PS51421">
    <property type="entry name" value="RAS"/>
    <property type="match status" value="1"/>
</dbReference>
<protein>
    <submittedName>
        <fullName evidence="1">Ras-related protein</fullName>
    </submittedName>
</protein>
<dbReference type="GO" id="GO:0003924">
    <property type="term" value="F:GTPase activity"/>
    <property type="evidence" value="ECO:0007669"/>
    <property type="project" value="InterPro"/>
</dbReference>
<evidence type="ECO:0000313" key="1">
    <source>
        <dbReference type="EMBL" id="KAL0483446.1"/>
    </source>
</evidence>
<proteinExistence type="predicted"/>
<evidence type="ECO:0000313" key="2">
    <source>
        <dbReference type="Proteomes" id="UP001431209"/>
    </source>
</evidence>
<dbReference type="InterPro" id="IPR027417">
    <property type="entry name" value="P-loop_NTPase"/>
</dbReference>
<sequence length="225" mass="25704">MSNDNMSNKRKSVATLDVNTNYTKILVVGAPHSGKSKLIEKYSRTNNIELKPRVNESTDSVTYFTKVITKAVSLTEISSNSLQLPHHIRESEGFIFVYDLTSVTSFQELIKLKPLLYKNFPSTRIPLIIVGTNSELSHENAFDNKEIIDAMSNFMDDNYTVPHFEVKDDETVFCAFVSIINEIEDVHKQHAEPELNGKQKHKSSDTLKNKRISEAFKRLSLFFKK</sequence>
<keyword evidence="2" id="KW-1185">Reference proteome</keyword>
<dbReference type="Pfam" id="PF00071">
    <property type="entry name" value="Ras"/>
    <property type="match status" value="1"/>
</dbReference>
<dbReference type="SMART" id="SM00173">
    <property type="entry name" value="RAS"/>
    <property type="match status" value="1"/>
</dbReference>
<dbReference type="SUPFAM" id="SSF52540">
    <property type="entry name" value="P-loop containing nucleoside triphosphate hydrolases"/>
    <property type="match status" value="1"/>
</dbReference>
<accession>A0AAW2Z0W7</accession>
<organism evidence="1 2">
    <name type="scientific">Acrasis kona</name>
    <dbReference type="NCBI Taxonomy" id="1008807"/>
    <lineage>
        <taxon>Eukaryota</taxon>
        <taxon>Discoba</taxon>
        <taxon>Heterolobosea</taxon>
        <taxon>Tetramitia</taxon>
        <taxon>Eutetramitia</taxon>
        <taxon>Acrasidae</taxon>
        <taxon>Acrasis</taxon>
    </lineage>
</organism>
<gene>
    <name evidence="1" type="ORF">AKO1_014772</name>
</gene>
<dbReference type="Proteomes" id="UP001431209">
    <property type="component" value="Unassembled WGS sequence"/>
</dbReference>
<dbReference type="PROSITE" id="PS51419">
    <property type="entry name" value="RAB"/>
    <property type="match status" value="1"/>
</dbReference>
<dbReference type="EMBL" id="JAOPGA020000960">
    <property type="protein sequence ID" value="KAL0483446.1"/>
    <property type="molecule type" value="Genomic_DNA"/>
</dbReference>
<name>A0AAW2Z0W7_9EUKA</name>
<dbReference type="SMART" id="SM00175">
    <property type="entry name" value="RAB"/>
    <property type="match status" value="1"/>
</dbReference>
<reference evidence="1 2" key="1">
    <citation type="submission" date="2024-03" db="EMBL/GenBank/DDBJ databases">
        <title>The Acrasis kona genome and developmental transcriptomes reveal deep origins of eukaryotic multicellular pathways.</title>
        <authorList>
            <person name="Sheikh S."/>
            <person name="Fu C.-J."/>
            <person name="Brown M.W."/>
            <person name="Baldauf S.L."/>
        </authorList>
    </citation>
    <scope>NUCLEOTIDE SEQUENCE [LARGE SCALE GENOMIC DNA]</scope>
    <source>
        <strain evidence="1 2">ATCC MYA-3509</strain>
    </source>
</reference>
<comment type="caution">
    <text evidence="1">The sequence shown here is derived from an EMBL/GenBank/DDBJ whole genome shotgun (WGS) entry which is preliminary data.</text>
</comment>
<dbReference type="Gene3D" id="3.40.50.300">
    <property type="entry name" value="P-loop containing nucleotide triphosphate hydrolases"/>
    <property type="match status" value="1"/>
</dbReference>